<dbReference type="OrthoDB" id="7585366at2"/>
<evidence type="ECO:0000313" key="2">
    <source>
        <dbReference type="EMBL" id="GEN75424.1"/>
    </source>
</evidence>
<keyword evidence="3" id="KW-1185">Reference proteome</keyword>
<comment type="caution">
    <text evidence="2">The sequence shown here is derived from an EMBL/GenBank/DDBJ whole genome shotgun (WGS) entry which is preliminary data.</text>
</comment>
<name>A0A511YJS2_9FLAO</name>
<dbReference type="SUPFAM" id="SSF55729">
    <property type="entry name" value="Acyl-CoA N-acyltransferases (Nat)"/>
    <property type="match status" value="1"/>
</dbReference>
<dbReference type="PROSITE" id="PS51186">
    <property type="entry name" value="GNAT"/>
    <property type="match status" value="1"/>
</dbReference>
<sequence length="150" mass="16957">MIEIHTFKTNTENTGHTLDTTEIVKFLHRHLEQYGDPEEDIARALDYCIGKDRKPGGLLITARQKSTQELAGVCILNKTGMSGYIPENILVYIATDSRLRGQGIGKKIMQEAIGHTEGDIALHCEPDNPAFHLYDKLGFRSKYLEMRLKK</sequence>
<dbReference type="EMBL" id="BJYJ01000003">
    <property type="protein sequence ID" value="GEN75424.1"/>
    <property type="molecule type" value="Genomic_DNA"/>
</dbReference>
<dbReference type="Pfam" id="PF00583">
    <property type="entry name" value="Acetyltransf_1"/>
    <property type="match status" value="1"/>
</dbReference>
<evidence type="ECO:0000259" key="1">
    <source>
        <dbReference type="PROSITE" id="PS51186"/>
    </source>
</evidence>
<dbReference type="CDD" id="cd04301">
    <property type="entry name" value="NAT_SF"/>
    <property type="match status" value="1"/>
</dbReference>
<dbReference type="RefSeq" id="WP_146940378.1">
    <property type="nucleotide sequence ID" value="NZ_BJYJ01000003.1"/>
</dbReference>
<dbReference type="InterPro" id="IPR016181">
    <property type="entry name" value="Acyl_CoA_acyltransferase"/>
</dbReference>
<gene>
    <name evidence="2" type="ORF">CHA01nite_11640</name>
</gene>
<dbReference type="GO" id="GO:0016747">
    <property type="term" value="F:acyltransferase activity, transferring groups other than amino-acyl groups"/>
    <property type="evidence" value="ECO:0007669"/>
    <property type="project" value="InterPro"/>
</dbReference>
<organism evidence="2 3">
    <name type="scientific">Chryseobacterium hagamense</name>
    <dbReference type="NCBI Taxonomy" id="395935"/>
    <lineage>
        <taxon>Bacteria</taxon>
        <taxon>Pseudomonadati</taxon>
        <taxon>Bacteroidota</taxon>
        <taxon>Flavobacteriia</taxon>
        <taxon>Flavobacteriales</taxon>
        <taxon>Weeksellaceae</taxon>
        <taxon>Chryseobacterium group</taxon>
        <taxon>Chryseobacterium</taxon>
    </lineage>
</organism>
<dbReference type="Gene3D" id="3.40.630.30">
    <property type="match status" value="1"/>
</dbReference>
<dbReference type="InterPro" id="IPR000182">
    <property type="entry name" value="GNAT_dom"/>
</dbReference>
<proteinExistence type="predicted"/>
<feature type="domain" description="N-acetyltransferase" evidence="1">
    <location>
        <begin position="13"/>
        <end position="150"/>
    </location>
</feature>
<reference evidence="2 3" key="1">
    <citation type="submission" date="2019-07" db="EMBL/GenBank/DDBJ databases">
        <title>Whole genome shotgun sequence of Chryseobacterium hagamense NBRC 105253.</title>
        <authorList>
            <person name="Hosoyama A."/>
            <person name="Uohara A."/>
            <person name="Ohji S."/>
            <person name="Ichikawa N."/>
        </authorList>
    </citation>
    <scope>NUCLEOTIDE SEQUENCE [LARGE SCALE GENOMIC DNA]</scope>
    <source>
        <strain evidence="2 3">NBRC 105253</strain>
    </source>
</reference>
<evidence type="ECO:0000313" key="3">
    <source>
        <dbReference type="Proteomes" id="UP000321863"/>
    </source>
</evidence>
<dbReference type="AlphaFoldDB" id="A0A511YJS2"/>
<accession>A0A511YJS2</accession>
<protein>
    <recommendedName>
        <fullName evidence="1">N-acetyltransferase domain-containing protein</fullName>
    </recommendedName>
</protein>
<dbReference type="Proteomes" id="UP000321863">
    <property type="component" value="Unassembled WGS sequence"/>
</dbReference>